<evidence type="ECO:0000256" key="1">
    <source>
        <dbReference type="SAM" id="MobiDB-lite"/>
    </source>
</evidence>
<reference evidence="2" key="1">
    <citation type="submission" date="2021-09" db="EMBL/GenBank/DDBJ databases">
        <authorList>
            <consortium name="AG Swart"/>
            <person name="Singh M."/>
            <person name="Singh A."/>
            <person name="Seah K."/>
            <person name="Emmerich C."/>
        </authorList>
    </citation>
    <scope>NUCLEOTIDE SEQUENCE</scope>
    <source>
        <strain evidence="2">ATCC30299</strain>
    </source>
</reference>
<feature type="compositionally biased region" description="Polar residues" evidence="1">
    <location>
        <begin position="138"/>
        <end position="150"/>
    </location>
</feature>
<dbReference type="Proteomes" id="UP001162131">
    <property type="component" value="Unassembled WGS sequence"/>
</dbReference>
<proteinExistence type="predicted"/>
<feature type="region of interest" description="Disordered" evidence="1">
    <location>
        <begin position="1"/>
        <end position="32"/>
    </location>
</feature>
<accession>A0AAU9JR18</accession>
<feature type="region of interest" description="Disordered" evidence="1">
    <location>
        <begin position="69"/>
        <end position="105"/>
    </location>
</feature>
<organism evidence="2 3">
    <name type="scientific">Blepharisma stoltei</name>
    <dbReference type="NCBI Taxonomy" id="1481888"/>
    <lineage>
        <taxon>Eukaryota</taxon>
        <taxon>Sar</taxon>
        <taxon>Alveolata</taxon>
        <taxon>Ciliophora</taxon>
        <taxon>Postciliodesmatophora</taxon>
        <taxon>Heterotrichea</taxon>
        <taxon>Heterotrichida</taxon>
        <taxon>Blepharismidae</taxon>
        <taxon>Blepharisma</taxon>
    </lineage>
</organism>
<dbReference type="EMBL" id="CAJZBQ010000039">
    <property type="protein sequence ID" value="CAG9325912.1"/>
    <property type="molecule type" value="Genomic_DNA"/>
</dbReference>
<dbReference type="AlphaFoldDB" id="A0AAU9JR18"/>
<feature type="region of interest" description="Disordered" evidence="1">
    <location>
        <begin position="331"/>
        <end position="351"/>
    </location>
</feature>
<evidence type="ECO:0000313" key="2">
    <source>
        <dbReference type="EMBL" id="CAG9325912.1"/>
    </source>
</evidence>
<evidence type="ECO:0000313" key="3">
    <source>
        <dbReference type="Proteomes" id="UP001162131"/>
    </source>
</evidence>
<name>A0AAU9JR18_9CILI</name>
<feature type="compositionally biased region" description="Basic and acidic residues" evidence="1">
    <location>
        <begin position="1"/>
        <end position="10"/>
    </location>
</feature>
<protein>
    <submittedName>
        <fullName evidence="2">Uncharacterized protein</fullName>
    </submittedName>
</protein>
<comment type="caution">
    <text evidence="2">The sequence shown here is derived from an EMBL/GenBank/DDBJ whole genome shotgun (WGS) entry which is preliminary data.</text>
</comment>
<feature type="compositionally biased region" description="Basic and acidic residues" evidence="1">
    <location>
        <begin position="77"/>
        <end position="92"/>
    </location>
</feature>
<gene>
    <name evidence="2" type="ORF">BSTOLATCC_MIC39694</name>
</gene>
<feature type="compositionally biased region" description="Low complexity" evidence="1">
    <location>
        <begin position="20"/>
        <end position="32"/>
    </location>
</feature>
<feature type="region of interest" description="Disordered" evidence="1">
    <location>
        <begin position="124"/>
        <end position="151"/>
    </location>
</feature>
<feature type="compositionally biased region" description="Basic and acidic residues" evidence="1">
    <location>
        <begin position="331"/>
        <end position="347"/>
    </location>
</feature>
<sequence length="393" mass="46491">MENQKDSEKHSKFRKNHLLSSSESRNISDISSDSVMNRLSHILGDNSEIYVESAGFIKDEVSESQITEVEDVADLPENDRPSVPRLQLDRSKSIKSKSTESYPSLGTVIRHDTPKITTNQKILNSPYKKKSIKRPQSAKLQRSRSVNSKQANDEAIHLTQLISNDLVKSIHHAYASKYPGALSNLDQKEIQQFFQFKTNEFQEILERELGQKQVAPYQRSKRERLRINNKDKEKKREEIRQKNFEDEMSRVKKSTELYHETCEFRLKKSVESTLQKYKRQKIIEDSKIIKEQKEVKDVEKKLIIENIKNLYNDKIQLLKEKIDEEKFQRQIDEQEQKKRMSEAEKSRKTQRLLHLKEQKEILSKENEHSELILLEAKHFEEKIIERYKKEKLP</sequence>
<keyword evidence="3" id="KW-1185">Reference proteome</keyword>